<sequence>MLRTALRSFSRPVHGNARCSCFLATQRPHPSRRHYSSNPPDQEEQKPVPAPNPDNGNENITRVNAPKDISLDNDNANTSFEIQKVPVPPSPNPPHKGLQLGENKGRGKKGAKLQAKEKTKRQPKKRAKAPPPPPPPPPPAPASKKNPPTSVSPDEATKIHGLVKHIEEKHSGTLASNEFTLTPLDIETTPVPNLAYGLDRVLFNPGVYHLRDPRSRIYNFDPYLGNIMPVSEFDFEALKEYITSSKDEALIQLARDQKRKYVGSSSSMTTVLAHFHYLLSQWRPINRDTVSLGFPESLRSFTRLLRAPAAMFLHYKDGVYAIDADKEYDNANILMNLGKSMEKLLTVSKDEFERYRKSSENKITAEEERSIPESFHYSTLGDFVMRSQLDAYDPRLPGTGMFDLKTRAVVSIRMDVKNFEKSMGYEIKGRFGMWESYEREYYDMIRAAFLKYSLQVRVGRMDGIFVAFHNIERIFGFQYIPLSEMDLALHGQTDPTLGDKEFALSIKLWNNILDKATAKFPDQSLRLHFETRDAKVPYMYIFAEPVTNEDIKAIQEKNKAAIEEYQRRILHPELVAAEEENNHQKEDENASLDAVEDVEDTFEAVESTDDNITSVESGSVKADDTTATSSSSKPPATTPDPSTNLLGMVLTIRNNINDKAVPRPRNLSADDDWNVDYELSELKNNSHLRQLYDAIKRRRKATLEFRGEDESFYIRKMHSLAQEGREWRAEQDRIDEEEGVFVYDSIENVNKRINSNKNESGGGEREDAQ</sequence>
<accession>A0AAD4KEB1</accession>
<feature type="compositionally biased region" description="Low complexity" evidence="1">
    <location>
        <begin position="625"/>
        <end position="643"/>
    </location>
</feature>
<dbReference type="InterPro" id="IPR013943">
    <property type="entry name" value="Pet127"/>
</dbReference>
<dbReference type="RefSeq" id="XP_046065952.1">
    <property type="nucleotide sequence ID" value="XM_046221292.1"/>
</dbReference>
<protein>
    <submittedName>
        <fullName evidence="2">Mitochondrial protein Pet127-domain-containing protein</fullName>
    </submittedName>
</protein>
<dbReference type="GO" id="GO:0000964">
    <property type="term" value="P:mitochondrial RNA 5'-end processing"/>
    <property type="evidence" value="ECO:0007669"/>
    <property type="project" value="TreeGrafter"/>
</dbReference>
<evidence type="ECO:0000313" key="3">
    <source>
        <dbReference type="Proteomes" id="UP001201262"/>
    </source>
</evidence>
<dbReference type="Proteomes" id="UP001201262">
    <property type="component" value="Unassembled WGS sequence"/>
</dbReference>
<evidence type="ECO:0000256" key="1">
    <source>
        <dbReference type="SAM" id="MobiDB-lite"/>
    </source>
</evidence>
<comment type="caution">
    <text evidence="2">The sequence shown here is derived from an EMBL/GenBank/DDBJ whole genome shotgun (WGS) entry which is preliminary data.</text>
</comment>
<keyword evidence="3" id="KW-1185">Reference proteome</keyword>
<dbReference type="PANTHER" id="PTHR31014">
    <property type="entry name" value="MITOCHONDRIAL TRANSLATION SYSTEM COMPONENT PET127-RELATED"/>
    <property type="match status" value="1"/>
</dbReference>
<evidence type="ECO:0000313" key="2">
    <source>
        <dbReference type="EMBL" id="KAH8689598.1"/>
    </source>
</evidence>
<name>A0AAD4KEB1_9EURO</name>
<dbReference type="AlphaFoldDB" id="A0AAD4KEB1"/>
<dbReference type="Pfam" id="PF08634">
    <property type="entry name" value="Pet127"/>
    <property type="match status" value="1"/>
</dbReference>
<reference evidence="2" key="1">
    <citation type="submission" date="2021-12" db="EMBL/GenBank/DDBJ databases">
        <title>Convergent genome expansion in fungi linked to evolution of root-endophyte symbiosis.</title>
        <authorList>
            <consortium name="DOE Joint Genome Institute"/>
            <person name="Ke Y.-H."/>
            <person name="Bonito G."/>
            <person name="Liao H.-L."/>
            <person name="Looney B."/>
            <person name="Rojas-Flechas A."/>
            <person name="Nash J."/>
            <person name="Hameed K."/>
            <person name="Schadt C."/>
            <person name="Martin F."/>
            <person name="Crous P.W."/>
            <person name="Miettinen O."/>
            <person name="Magnuson J.K."/>
            <person name="Labbe J."/>
            <person name="Jacobson D."/>
            <person name="Doktycz M.J."/>
            <person name="Veneault-Fourrey C."/>
            <person name="Kuo A."/>
            <person name="Mondo S."/>
            <person name="Calhoun S."/>
            <person name="Riley R."/>
            <person name="Ohm R."/>
            <person name="LaButti K."/>
            <person name="Andreopoulos B."/>
            <person name="Pangilinan J."/>
            <person name="Nolan M."/>
            <person name="Tritt A."/>
            <person name="Clum A."/>
            <person name="Lipzen A."/>
            <person name="Daum C."/>
            <person name="Barry K."/>
            <person name="Grigoriev I.V."/>
            <person name="Vilgalys R."/>
        </authorList>
    </citation>
    <scope>NUCLEOTIDE SEQUENCE</scope>
    <source>
        <strain evidence="2">PMI_201</strain>
    </source>
</reference>
<dbReference type="GO" id="GO:0005740">
    <property type="term" value="C:mitochondrial envelope"/>
    <property type="evidence" value="ECO:0007669"/>
    <property type="project" value="TreeGrafter"/>
</dbReference>
<feature type="region of interest" description="Disordered" evidence="1">
    <location>
        <begin position="25"/>
        <end position="155"/>
    </location>
</feature>
<dbReference type="PANTHER" id="PTHR31014:SF0">
    <property type="entry name" value="MITOCHONDRIAL TRANSLATION SYSTEM COMPONENT PET127-RELATED"/>
    <property type="match status" value="1"/>
</dbReference>
<dbReference type="GeneID" id="70251579"/>
<gene>
    <name evidence="2" type="ORF">BGW36DRAFT_433601</name>
</gene>
<dbReference type="EMBL" id="JAJTJA010000015">
    <property type="protein sequence ID" value="KAH8689598.1"/>
    <property type="molecule type" value="Genomic_DNA"/>
</dbReference>
<feature type="compositionally biased region" description="Pro residues" evidence="1">
    <location>
        <begin position="129"/>
        <end position="141"/>
    </location>
</feature>
<feature type="compositionally biased region" description="Basic residues" evidence="1">
    <location>
        <begin position="118"/>
        <end position="128"/>
    </location>
</feature>
<organism evidence="2 3">
    <name type="scientific">Talaromyces proteolyticus</name>
    <dbReference type="NCBI Taxonomy" id="1131652"/>
    <lineage>
        <taxon>Eukaryota</taxon>
        <taxon>Fungi</taxon>
        <taxon>Dikarya</taxon>
        <taxon>Ascomycota</taxon>
        <taxon>Pezizomycotina</taxon>
        <taxon>Eurotiomycetes</taxon>
        <taxon>Eurotiomycetidae</taxon>
        <taxon>Eurotiales</taxon>
        <taxon>Trichocomaceae</taxon>
        <taxon>Talaromyces</taxon>
        <taxon>Talaromyces sect. Bacilispori</taxon>
    </lineage>
</organism>
<feature type="compositionally biased region" description="Polar residues" evidence="1">
    <location>
        <begin position="72"/>
        <end position="81"/>
    </location>
</feature>
<proteinExistence type="predicted"/>
<feature type="region of interest" description="Disordered" evidence="1">
    <location>
        <begin position="602"/>
        <end position="644"/>
    </location>
</feature>